<dbReference type="GO" id="GO:0003676">
    <property type="term" value="F:nucleic acid binding"/>
    <property type="evidence" value="ECO:0007669"/>
    <property type="project" value="InterPro"/>
</dbReference>
<gene>
    <name evidence="2" type="ORF">CPELLU_LOCUS17949</name>
</gene>
<keyword evidence="3" id="KW-1185">Reference proteome</keyword>
<feature type="non-terminal residue" evidence="2">
    <location>
        <position position="182"/>
    </location>
</feature>
<dbReference type="InterPro" id="IPR036397">
    <property type="entry name" value="RNaseH_sf"/>
</dbReference>
<evidence type="ECO:0000313" key="3">
    <source>
        <dbReference type="Proteomes" id="UP000789759"/>
    </source>
</evidence>
<name>A0A9N9JZY9_9GLOM</name>
<dbReference type="OrthoDB" id="2446457at2759"/>
<organism evidence="2 3">
    <name type="scientific">Cetraspora pellucida</name>
    <dbReference type="NCBI Taxonomy" id="1433469"/>
    <lineage>
        <taxon>Eukaryota</taxon>
        <taxon>Fungi</taxon>
        <taxon>Fungi incertae sedis</taxon>
        <taxon>Mucoromycota</taxon>
        <taxon>Glomeromycotina</taxon>
        <taxon>Glomeromycetes</taxon>
        <taxon>Diversisporales</taxon>
        <taxon>Gigasporaceae</taxon>
        <taxon>Cetraspora</taxon>
    </lineage>
</organism>
<evidence type="ECO:0000313" key="2">
    <source>
        <dbReference type="EMBL" id="CAG8803861.1"/>
    </source>
</evidence>
<dbReference type="Pfam" id="PF13358">
    <property type="entry name" value="DDE_3"/>
    <property type="match status" value="1"/>
</dbReference>
<evidence type="ECO:0000259" key="1">
    <source>
        <dbReference type="Pfam" id="PF13358"/>
    </source>
</evidence>
<dbReference type="AlphaFoldDB" id="A0A9N9JZY9"/>
<accession>A0A9N9JZY9</accession>
<sequence length="182" mass="20790">LNDKKKLSYLQNRGILYGYKCEDSLTTIAKNIKCDKTTVYNILKQYAQIGSTMPKKHSSSKAIFNESALKELRKMHELGLIVPIRSTINGEVYTKLIRRHAISAIHQLVPNGQDTQDNVSSHKYWKTKNVFKNANIFVLKWPAQSPDLNLIENLWQDVKTHLRSSPDLPTSIEDLEIKVKAA</sequence>
<reference evidence="2" key="1">
    <citation type="submission" date="2021-06" db="EMBL/GenBank/DDBJ databases">
        <authorList>
            <person name="Kallberg Y."/>
            <person name="Tangrot J."/>
            <person name="Rosling A."/>
        </authorList>
    </citation>
    <scope>NUCLEOTIDE SEQUENCE</scope>
    <source>
        <strain evidence="2">FL966</strain>
    </source>
</reference>
<comment type="caution">
    <text evidence="2">The sequence shown here is derived from an EMBL/GenBank/DDBJ whole genome shotgun (WGS) entry which is preliminary data.</text>
</comment>
<dbReference type="Proteomes" id="UP000789759">
    <property type="component" value="Unassembled WGS sequence"/>
</dbReference>
<feature type="domain" description="Tc1-like transposase DDE" evidence="1">
    <location>
        <begin position="117"/>
        <end position="166"/>
    </location>
</feature>
<dbReference type="EMBL" id="CAJVQA010032971">
    <property type="protein sequence ID" value="CAG8803861.1"/>
    <property type="molecule type" value="Genomic_DNA"/>
</dbReference>
<dbReference type="InterPro" id="IPR038717">
    <property type="entry name" value="Tc1-like_DDE_dom"/>
</dbReference>
<protein>
    <submittedName>
        <fullName evidence="2">1635_t:CDS:1</fullName>
    </submittedName>
</protein>
<dbReference type="Gene3D" id="3.30.420.10">
    <property type="entry name" value="Ribonuclease H-like superfamily/Ribonuclease H"/>
    <property type="match status" value="1"/>
</dbReference>
<proteinExistence type="predicted"/>